<evidence type="ECO:0008006" key="4">
    <source>
        <dbReference type="Google" id="ProtNLM"/>
    </source>
</evidence>
<evidence type="ECO:0000313" key="2">
    <source>
        <dbReference type="EMBL" id="KAJ8890319.1"/>
    </source>
</evidence>
<evidence type="ECO:0000313" key="3">
    <source>
        <dbReference type="Proteomes" id="UP001159363"/>
    </source>
</evidence>
<dbReference type="EMBL" id="JARBHB010000003">
    <property type="protein sequence ID" value="KAJ8890319.1"/>
    <property type="molecule type" value="Genomic_DNA"/>
</dbReference>
<keyword evidence="3" id="KW-1185">Reference proteome</keyword>
<name>A0ABQ9I1Z6_9NEOP</name>
<comment type="caution">
    <text evidence="2">The sequence shown here is derived from an EMBL/GenBank/DDBJ whole genome shotgun (WGS) entry which is preliminary data.</text>
</comment>
<feature type="non-terminal residue" evidence="2">
    <location>
        <position position="191"/>
    </location>
</feature>
<organism evidence="2 3">
    <name type="scientific">Dryococelus australis</name>
    <dbReference type="NCBI Taxonomy" id="614101"/>
    <lineage>
        <taxon>Eukaryota</taxon>
        <taxon>Metazoa</taxon>
        <taxon>Ecdysozoa</taxon>
        <taxon>Arthropoda</taxon>
        <taxon>Hexapoda</taxon>
        <taxon>Insecta</taxon>
        <taxon>Pterygota</taxon>
        <taxon>Neoptera</taxon>
        <taxon>Polyneoptera</taxon>
        <taxon>Phasmatodea</taxon>
        <taxon>Verophasmatodea</taxon>
        <taxon>Anareolatae</taxon>
        <taxon>Phasmatidae</taxon>
        <taxon>Eurycanthinae</taxon>
        <taxon>Dryococelus</taxon>
    </lineage>
</organism>
<protein>
    <recommendedName>
        <fullName evidence="4">PiggyBac transposable element-derived protein domain-containing protein</fullName>
    </recommendedName>
</protein>
<dbReference type="Proteomes" id="UP001159363">
    <property type="component" value="Chromosome 3"/>
</dbReference>
<proteinExistence type="predicted"/>
<gene>
    <name evidence="2" type="ORF">PR048_009827</name>
</gene>
<feature type="region of interest" description="Disordered" evidence="1">
    <location>
        <begin position="105"/>
        <end position="132"/>
    </location>
</feature>
<dbReference type="PANTHER" id="PTHR47272">
    <property type="entry name" value="DDE_TNP_1_7 DOMAIN-CONTAINING PROTEIN"/>
    <property type="match status" value="1"/>
</dbReference>
<sequence length="191" mass="22506">MDQCVRSDGQTSTTKWFDNKIVVMVSNKYGMSPIDKCTRWNKKEQKEIQVTCPFSNMCGVDMLDRLMSLYRIRAKIRKWTDGLDIFYCLIFRMKYEEFLSSTEQETSTSEDDPDFELLPSASKRSRTRVPHPPDALRKRHVLHLPEFPEISQENRCRRPDCNSNTARISFSTCKVFLCVLLNRNCFKRCHN</sequence>
<reference evidence="2 3" key="1">
    <citation type="submission" date="2023-02" db="EMBL/GenBank/DDBJ databases">
        <title>LHISI_Scaffold_Assembly.</title>
        <authorList>
            <person name="Stuart O.P."/>
            <person name="Cleave R."/>
            <person name="Magrath M.J.L."/>
            <person name="Mikheyev A.S."/>
        </authorList>
    </citation>
    <scope>NUCLEOTIDE SEQUENCE [LARGE SCALE GENOMIC DNA]</scope>
    <source>
        <strain evidence="2">Daus_M_001</strain>
        <tissue evidence="2">Leg muscle</tissue>
    </source>
</reference>
<dbReference type="PANTHER" id="PTHR47272:SF2">
    <property type="entry name" value="PIGGYBAC TRANSPOSABLE ELEMENT-DERIVED PROTEIN 3-LIKE"/>
    <property type="match status" value="1"/>
</dbReference>
<accession>A0ABQ9I1Z6</accession>
<evidence type="ECO:0000256" key="1">
    <source>
        <dbReference type="SAM" id="MobiDB-lite"/>
    </source>
</evidence>